<evidence type="ECO:0000256" key="3">
    <source>
        <dbReference type="ARBA" id="ARBA00022840"/>
    </source>
</evidence>
<evidence type="ECO:0000256" key="2">
    <source>
        <dbReference type="ARBA" id="ARBA00022741"/>
    </source>
</evidence>
<dbReference type="PANTHER" id="PTHR24220:SF689">
    <property type="entry name" value="LIPOPROTEIN-RELEASING SYSTEM ATP-BINDING PROTEIN LOLD"/>
    <property type="match status" value="1"/>
</dbReference>
<feature type="domain" description="ABC transporter" evidence="4">
    <location>
        <begin position="9"/>
        <end position="236"/>
    </location>
</feature>
<dbReference type="InterPro" id="IPR015854">
    <property type="entry name" value="ABC_transpr_LolD-like"/>
</dbReference>
<dbReference type="InterPro" id="IPR027417">
    <property type="entry name" value="P-loop_NTPase"/>
</dbReference>
<dbReference type="InterPro" id="IPR003439">
    <property type="entry name" value="ABC_transporter-like_ATP-bd"/>
</dbReference>
<evidence type="ECO:0000313" key="7">
    <source>
        <dbReference type="Proteomes" id="UP000321154"/>
    </source>
</evidence>
<dbReference type="PROSITE" id="PS00211">
    <property type="entry name" value="ABC_TRANSPORTER_1"/>
    <property type="match status" value="1"/>
</dbReference>
<reference evidence="5 7" key="1">
    <citation type="submission" date="2019-07" db="EMBL/GenBank/DDBJ databases">
        <title>Whole genome shotgun sequence of Frigoribacterium faeni NBRC 103066.</title>
        <authorList>
            <person name="Hosoyama A."/>
            <person name="Uohara A."/>
            <person name="Ohji S."/>
            <person name="Ichikawa N."/>
        </authorList>
    </citation>
    <scope>NUCLEOTIDE SEQUENCE [LARGE SCALE GENOMIC DNA]</scope>
    <source>
        <strain evidence="5 7">NBRC 103066</strain>
    </source>
</reference>
<dbReference type="Pfam" id="PF00005">
    <property type="entry name" value="ABC_tran"/>
    <property type="match status" value="1"/>
</dbReference>
<comment type="similarity">
    <text evidence="1">Belongs to the ABC transporter superfamily.</text>
</comment>
<accession>A0A7W3PKC7</accession>
<dbReference type="GO" id="GO:0005524">
    <property type="term" value="F:ATP binding"/>
    <property type="evidence" value="ECO:0007669"/>
    <property type="project" value="UniProtKB-KW"/>
</dbReference>
<sequence>MIAASLTEVGLTTVDARGERRRVLSGISLHVSVGEVVAVVGPSGAGKSSVLSCLAGLDQCSEGRVEIVGVDPWTLNASERADLRVGNVALLLQGDDLLPSLTVKENVELIHRLRRERPPASVIDGALDDMGLLPRSQALPEGLSGGERRRVALARVAVQPPRLTLLDEPTDGLDHRSASRVVDMIMRRAHAGAGVVVVTHDHAVASRADRVVFLAGGLVRRELVNPSPTELEALFS</sequence>
<dbReference type="PANTHER" id="PTHR24220">
    <property type="entry name" value="IMPORT ATP-BINDING PROTEIN"/>
    <property type="match status" value="1"/>
</dbReference>
<evidence type="ECO:0000259" key="4">
    <source>
        <dbReference type="PROSITE" id="PS50893"/>
    </source>
</evidence>
<dbReference type="Proteomes" id="UP000522688">
    <property type="component" value="Unassembled WGS sequence"/>
</dbReference>
<dbReference type="GO" id="GO:0022857">
    <property type="term" value="F:transmembrane transporter activity"/>
    <property type="evidence" value="ECO:0007669"/>
    <property type="project" value="TreeGrafter"/>
</dbReference>
<evidence type="ECO:0000313" key="6">
    <source>
        <dbReference type="EMBL" id="MBA8814737.1"/>
    </source>
</evidence>
<evidence type="ECO:0000313" key="5">
    <source>
        <dbReference type="EMBL" id="GEK82531.1"/>
    </source>
</evidence>
<dbReference type="SUPFAM" id="SSF52540">
    <property type="entry name" value="P-loop containing nucleoside triphosphate hydrolases"/>
    <property type="match status" value="1"/>
</dbReference>
<dbReference type="AlphaFoldDB" id="A0A7W3PKC7"/>
<gene>
    <name evidence="6" type="ORF">FB463_003012</name>
    <name evidence="5" type="ORF">FFA01_08400</name>
</gene>
<keyword evidence="3 6" id="KW-0067">ATP-binding</keyword>
<comment type="caution">
    <text evidence="6">The sequence shown here is derived from an EMBL/GenBank/DDBJ whole genome shotgun (WGS) entry which is preliminary data.</text>
</comment>
<dbReference type="PROSITE" id="PS50893">
    <property type="entry name" value="ABC_TRANSPORTER_2"/>
    <property type="match status" value="1"/>
</dbReference>
<evidence type="ECO:0000256" key="1">
    <source>
        <dbReference type="ARBA" id="ARBA00005417"/>
    </source>
</evidence>
<name>A0A7W3PKC7_9MICO</name>
<dbReference type="InterPro" id="IPR003593">
    <property type="entry name" value="AAA+_ATPase"/>
</dbReference>
<dbReference type="SMART" id="SM00382">
    <property type="entry name" value="AAA"/>
    <property type="match status" value="1"/>
</dbReference>
<dbReference type="GO" id="GO:0005886">
    <property type="term" value="C:plasma membrane"/>
    <property type="evidence" value="ECO:0007669"/>
    <property type="project" value="TreeGrafter"/>
</dbReference>
<dbReference type="Proteomes" id="UP000321154">
    <property type="component" value="Unassembled WGS sequence"/>
</dbReference>
<dbReference type="EMBL" id="JACGWW010000007">
    <property type="protein sequence ID" value="MBA8814737.1"/>
    <property type="molecule type" value="Genomic_DNA"/>
</dbReference>
<evidence type="ECO:0000313" key="8">
    <source>
        <dbReference type="Proteomes" id="UP000522688"/>
    </source>
</evidence>
<reference evidence="6 8" key="2">
    <citation type="submission" date="2020-07" db="EMBL/GenBank/DDBJ databases">
        <title>Sequencing the genomes of 1000 actinobacteria strains.</title>
        <authorList>
            <person name="Klenk H.-P."/>
        </authorList>
    </citation>
    <scope>NUCLEOTIDE SEQUENCE [LARGE SCALE GENOMIC DNA]</scope>
    <source>
        <strain evidence="6 8">DSM 10309</strain>
    </source>
</reference>
<keyword evidence="2" id="KW-0547">Nucleotide-binding</keyword>
<dbReference type="OrthoDB" id="6198786at2"/>
<protein>
    <submittedName>
        <fullName evidence="6">Putative ABC transport system ATP-binding protein</fullName>
    </submittedName>
</protein>
<dbReference type="InterPro" id="IPR017871">
    <property type="entry name" value="ABC_transporter-like_CS"/>
</dbReference>
<dbReference type="EMBL" id="BJUV01000006">
    <property type="protein sequence ID" value="GEK82531.1"/>
    <property type="molecule type" value="Genomic_DNA"/>
</dbReference>
<dbReference type="GO" id="GO:0016887">
    <property type="term" value="F:ATP hydrolysis activity"/>
    <property type="evidence" value="ECO:0007669"/>
    <property type="project" value="InterPro"/>
</dbReference>
<dbReference type="RefSeq" id="WP_146853322.1">
    <property type="nucleotide sequence ID" value="NZ_BAAAHR010000003.1"/>
</dbReference>
<dbReference type="Gene3D" id="3.40.50.300">
    <property type="entry name" value="P-loop containing nucleotide triphosphate hydrolases"/>
    <property type="match status" value="1"/>
</dbReference>
<keyword evidence="7" id="KW-1185">Reference proteome</keyword>
<organism evidence="6 8">
    <name type="scientific">Frigoribacterium faeni</name>
    <dbReference type="NCBI Taxonomy" id="145483"/>
    <lineage>
        <taxon>Bacteria</taxon>
        <taxon>Bacillati</taxon>
        <taxon>Actinomycetota</taxon>
        <taxon>Actinomycetes</taxon>
        <taxon>Micrococcales</taxon>
        <taxon>Microbacteriaceae</taxon>
        <taxon>Frigoribacterium</taxon>
    </lineage>
</organism>
<proteinExistence type="inferred from homology"/>